<evidence type="ECO:0000256" key="4">
    <source>
        <dbReference type="PROSITE-ProRule" id="PRU01248"/>
    </source>
</evidence>
<comment type="similarity">
    <text evidence="1">Belongs to the 'phage' integrase family.</text>
</comment>
<dbReference type="Gene3D" id="1.10.443.10">
    <property type="entry name" value="Intergrase catalytic core"/>
    <property type="match status" value="1"/>
</dbReference>
<accession>A0A853JUM5</accession>
<dbReference type="GO" id="GO:0006310">
    <property type="term" value="P:DNA recombination"/>
    <property type="evidence" value="ECO:0007669"/>
    <property type="project" value="UniProtKB-KW"/>
</dbReference>
<dbReference type="PANTHER" id="PTHR30349">
    <property type="entry name" value="PHAGE INTEGRASE-RELATED"/>
    <property type="match status" value="1"/>
</dbReference>
<keyword evidence="2 4" id="KW-0238">DNA-binding</keyword>
<organism evidence="7 8">
    <name type="scientific">Eubacterium callanderi</name>
    <dbReference type="NCBI Taxonomy" id="53442"/>
    <lineage>
        <taxon>Bacteria</taxon>
        <taxon>Bacillati</taxon>
        <taxon>Bacillota</taxon>
        <taxon>Clostridia</taxon>
        <taxon>Eubacteriales</taxon>
        <taxon>Eubacteriaceae</taxon>
        <taxon>Eubacterium</taxon>
    </lineage>
</organism>
<dbReference type="InterPro" id="IPR013762">
    <property type="entry name" value="Integrase-like_cat_sf"/>
</dbReference>
<evidence type="ECO:0000313" key="8">
    <source>
        <dbReference type="Proteomes" id="UP000586254"/>
    </source>
</evidence>
<dbReference type="Pfam" id="PF00589">
    <property type="entry name" value="Phage_integrase"/>
    <property type="match status" value="1"/>
</dbReference>
<evidence type="ECO:0000256" key="1">
    <source>
        <dbReference type="ARBA" id="ARBA00008857"/>
    </source>
</evidence>
<dbReference type="AlphaFoldDB" id="A0A853JUM5"/>
<dbReference type="PROSITE" id="PS51900">
    <property type="entry name" value="CB"/>
    <property type="match status" value="1"/>
</dbReference>
<name>A0A853JUM5_9FIRM</name>
<dbReference type="GO" id="GO:0015074">
    <property type="term" value="P:DNA integration"/>
    <property type="evidence" value="ECO:0007669"/>
    <property type="project" value="InterPro"/>
</dbReference>
<keyword evidence="3" id="KW-0233">DNA recombination</keyword>
<sequence length="413" mass="48489">MKKQEFKVKATLQKKNNFWYVVCDYKDGDGKRKQPWLKTGIPVKNGSEREKNKLISLVEEKRKELERSLFTSCDTLFVDYAQQWINDNAYRYAEVTVARYRSIIKVNIAKYFQPLKLTLSEVDRKDLEGFYQSLFREGKTPKTISTIRGVVRNILEAAEDDELILNSPYNKAKCIVPNRVKNNLEDSFDYLRREEISTVLEIVKPYYLYPMVYIAINYGLRPGELLGLRWQSIDLENGRMDINFSAIQVEHTMIYKKTLKNKYSQRSFVLSKDAIRILKAVKAEQEENRKYYGNCYYKQEHDFVFLQENGKPFQEKFVMRELQRKLVKNGFRKIRLYDLRHTCCSLMINARNREGGPAFSPKEIMEYMGHSSIKTTMNVYAHVEEKIQREIPDKIAALISGDGQVVNTNKKAS</sequence>
<evidence type="ECO:0000259" key="5">
    <source>
        <dbReference type="PROSITE" id="PS51898"/>
    </source>
</evidence>
<dbReference type="InterPro" id="IPR002104">
    <property type="entry name" value="Integrase_catalytic"/>
</dbReference>
<dbReference type="EMBL" id="JACCKS010000043">
    <property type="protein sequence ID" value="NZA40308.1"/>
    <property type="molecule type" value="Genomic_DNA"/>
</dbReference>
<dbReference type="CDD" id="cd01189">
    <property type="entry name" value="INT_ICEBs1_C_like"/>
    <property type="match status" value="1"/>
</dbReference>
<dbReference type="RefSeq" id="WP_180494323.1">
    <property type="nucleotide sequence ID" value="NZ_JACCKS010000043.1"/>
</dbReference>
<feature type="domain" description="Core-binding (CB)" evidence="6">
    <location>
        <begin position="75"/>
        <end position="159"/>
    </location>
</feature>
<comment type="caution">
    <text evidence="7">The sequence shown here is derived from an EMBL/GenBank/DDBJ whole genome shotgun (WGS) entry which is preliminary data.</text>
</comment>
<evidence type="ECO:0000256" key="3">
    <source>
        <dbReference type="ARBA" id="ARBA00023172"/>
    </source>
</evidence>
<dbReference type="Proteomes" id="UP000586254">
    <property type="component" value="Unassembled WGS sequence"/>
</dbReference>
<evidence type="ECO:0000259" key="6">
    <source>
        <dbReference type="PROSITE" id="PS51900"/>
    </source>
</evidence>
<dbReference type="InterPro" id="IPR050090">
    <property type="entry name" value="Tyrosine_recombinase_XerCD"/>
</dbReference>
<evidence type="ECO:0000256" key="2">
    <source>
        <dbReference type="ARBA" id="ARBA00023125"/>
    </source>
</evidence>
<dbReference type="GO" id="GO:0003677">
    <property type="term" value="F:DNA binding"/>
    <property type="evidence" value="ECO:0007669"/>
    <property type="project" value="UniProtKB-UniRule"/>
</dbReference>
<dbReference type="Gene3D" id="1.10.150.130">
    <property type="match status" value="1"/>
</dbReference>
<dbReference type="InterPro" id="IPR044068">
    <property type="entry name" value="CB"/>
</dbReference>
<protein>
    <submittedName>
        <fullName evidence="7">Site-specific integrase</fullName>
    </submittedName>
</protein>
<dbReference type="PANTHER" id="PTHR30349:SF64">
    <property type="entry name" value="PROPHAGE INTEGRASE INTD-RELATED"/>
    <property type="match status" value="1"/>
</dbReference>
<dbReference type="PROSITE" id="PS51898">
    <property type="entry name" value="TYR_RECOMBINASE"/>
    <property type="match status" value="1"/>
</dbReference>
<proteinExistence type="inferred from homology"/>
<reference evidence="7 8" key="1">
    <citation type="submission" date="2020-07" db="EMBL/GenBank/DDBJ databases">
        <title>Organ Donor 1.</title>
        <authorList>
            <person name="Marsh A.J."/>
            <person name="Azcarate-Peril M.A."/>
        </authorList>
    </citation>
    <scope>NUCLEOTIDE SEQUENCE [LARGE SCALE GENOMIC DNA]</scope>
    <source>
        <strain evidence="7 8">AMC0717</strain>
    </source>
</reference>
<feature type="domain" description="Tyr recombinase" evidence="5">
    <location>
        <begin position="186"/>
        <end position="393"/>
    </location>
</feature>
<dbReference type="InterPro" id="IPR010998">
    <property type="entry name" value="Integrase_recombinase_N"/>
</dbReference>
<dbReference type="SUPFAM" id="SSF56349">
    <property type="entry name" value="DNA breaking-rejoining enzymes"/>
    <property type="match status" value="1"/>
</dbReference>
<gene>
    <name evidence="7" type="ORF">H0N91_19795</name>
</gene>
<dbReference type="InterPro" id="IPR011010">
    <property type="entry name" value="DNA_brk_join_enz"/>
</dbReference>
<evidence type="ECO:0000313" key="7">
    <source>
        <dbReference type="EMBL" id="NZA40308.1"/>
    </source>
</evidence>